<dbReference type="PANTHER" id="PTHR12098">
    <property type="entry name" value="E3 UBIQUITIN-PROTEIN LIGASE PELLINO-RELATED"/>
    <property type="match status" value="1"/>
</dbReference>
<dbReference type="GO" id="GO:0061630">
    <property type="term" value="F:ubiquitin protein ligase activity"/>
    <property type="evidence" value="ECO:0007669"/>
    <property type="project" value="InterPro"/>
</dbReference>
<protein>
    <recommendedName>
        <fullName evidence="1">Pellino FHA domain-containing protein</fullName>
    </recommendedName>
</protein>
<reference evidence="2 3" key="2">
    <citation type="submission" date="2018-11" db="EMBL/GenBank/DDBJ databases">
        <authorList>
            <consortium name="Pathogen Informatics"/>
        </authorList>
    </citation>
    <scope>NUCLEOTIDE SEQUENCE [LARGE SCALE GENOMIC DNA]</scope>
    <source>
        <strain evidence="2 3">NST_G2</strain>
    </source>
</reference>
<dbReference type="InterPro" id="IPR048334">
    <property type="entry name" value="Pellino_FHA"/>
</dbReference>
<reference evidence="4" key="1">
    <citation type="submission" date="2016-06" db="UniProtKB">
        <authorList>
            <consortium name="WormBaseParasite"/>
        </authorList>
    </citation>
    <scope>IDENTIFICATION</scope>
</reference>
<sequence length="172" mass="19536">MPHSTKLSRLLGRCAAPVIDFVLADSNPNFDDQPDDAVTPHAMDKSNGRFINFRSRIPKASREPLSSTVSRFACRINVNRNPPHEARIYAAGFDMQRNIFLGVRPLCLGLNSPAFLRWIENKVFPRPTPTRRLRVIWPAELVHPCRSHVLVTAFKTPFQLKTFSILQAFVKS</sequence>
<gene>
    <name evidence="2" type="ORF">SSLN_LOCUS19806</name>
</gene>
<name>A0A183TTK8_SCHSO</name>
<dbReference type="PANTHER" id="PTHR12098:SF2">
    <property type="entry name" value="PROTEIN PELLINO"/>
    <property type="match status" value="1"/>
</dbReference>
<keyword evidence="3" id="KW-1185">Reference proteome</keyword>
<evidence type="ECO:0000313" key="4">
    <source>
        <dbReference type="WBParaSite" id="SSLN_0002054101-mRNA-1"/>
    </source>
</evidence>
<evidence type="ECO:0000313" key="3">
    <source>
        <dbReference type="Proteomes" id="UP000275846"/>
    </source>
</evidence>
<dbReference type="EMBL" id="UYSU01049477">
    <property type="protein sequence ID" value="VDM06192.1"/>
    <property type="molecule type" value="Genomic_DNA"/>
</dbReference>
<feature type="domain" description="Pellino FHA" evidence="1">
    <location>
        <begin position="11"/>
        <end position="104"/>
    </location>
</feature>
<dbReference type="InterPro" id="IPR006800">
    <property type="entry name" value="Pellino_fam"/>
</dbReference>
<dbReference type="OrthoDB" id="8801906at2759"/>
<dbReference type="Proteomes" id="UP000275846">
    <property type="component" value="Unassembled WGS sequence"/>
</dbReference>
<accession>A0A183TTK8</accession>
<dbReference type="WBParaSite" id="SSLN_0002054101-mRNA-1">
    <property type="protein sequence ID" value="SSLN_0002054101-mRNA-1"/>
    <property type="gene ID" value="SSLN_0002054101"/>
</dbReference>
<dbReference type="GO" id="GO:0000209">
    <property type="term" value="P:protein polyubiquitination"/>
    <property type="evidence" value="ECO:0007669"/>
    <property type="project" value="InterPro"/>
</dbReference>
<organism evidence="4">
    <name type="scientific">Schistocephalus solidus</name>
    <name type="common">Tapeworm</name>
    <dbReference type="NCBI Taxonomy" id="70667"/>
    <lineage>
        <taxon>Eukaryota</taxon>
        <taxon>Metazoa</taxon>
        <taxon>Spiralia</taxon>
        <taxon>Lophotrochozoa</taxon>
        <taxon>Platyhelminthes</taxon>
        <taxon>Cestoda</taxon>
        <taxon>Eucestoda</taxon>
        <taxon>Diphyllobothriidea</taxon>
        <taxon>Diphyllobothriidae</taxon>
        <taxon>Schistocephalus</taxon>
    </lineage>
</organism>
<dbReference type="STRING" id="70667.A0A183TTK8"/>
<evidence type="ECO:0000259" key="1">
    <source>
        <dbReference type="Pfam" id="PF04710"/>
    </source>
</evidence>
<dbReference type="GO" id="GO:0008592">
    <property type="term" value="P:regulation of Toll signaling pathway"/>
    <property type="evidence" value="ECO:0007669"/>
    <property type="project" value="InterPro"/>
</dbReference>
<dbReference type="Pfam" id="PF04710">
    <property type="entry name" value="Pellino_FHA"/>
    <property type="match status" value="1"/>
</dbReference>
<dbReference type="AlphaFoldDB" id="A0A183TTK8"/>
<proteinExistence type="predicted"/>
<evidence type="ECO:0000313" key="2">
    <source>
        <dbReference type="EMBL" id="VDM06192.1"/>
    </source>
</evidence>